<dbReference type="InterPro" id="IPR001611">
    <property type="entry name" value="Leu-rich_rpt"/>
</dbReference>
<dbReference type="InterPro" id="IPR032675">
    <property type="entry name" value="LRR_dom_sf"/>
</dbReference>
<dbReference type="Pfam" id="PF00560">
    <property type="entry name" value="LRR_1"/>
    <property type="match status" value="2"/>
</dbReference>
<dbReference type="AlphaFoldDB" id="A0AAV8T6X1"/>
<organism evidence="2 3">
    <name type="scientific">Erythroxylum novogranatense</name>
    <dbReference type="NCBI Taxonomy" id="1862640"/>
    <lineage>
        <taxon>Eukaryota</taxon>
        <taxon>Viridiplantae</taxon>
        <taxon>Streptophyta</taxon>
        <taxon>Embryophyta</taxon>
        <taxon>Tracheophyta</taxon>
        <taxon>Spermatophyta</taxon>
        <taxon>Magnoliopsida</taxon>
        <taxon>eudicotyledons</taxon>
        <taxon>Gunneridae</taxon>
        <taxon>Pentapetalae</taxon>
        <taxon>rosids</taxon>
        <taxon>fabids</taxon>
        <taxon>Malpighiales</taxon>
        <taxon>Erythroxylaceae</taxon>
        <taxon>Erythroxylum</taxon>
    </lineage>
</organism>
<reference evidence="2 3" key="1">
    <citation type="submission" date="2021-09" db="EMBL/GenBank/DDBJ databases">
        <title>Genomic insights and catalytic innovation underlie evolution of tropane alkaloids biosynthesis.</title>
        <authorList>
            <person name="Wang Y.-J."/>
            <person name="Tian T."/>
            <person name="Huang J.-P."/>
            <person name="Huang S.-X."/>
        </authorList>
    </citation>
    <scope>NUCLEOTIDE SEQUENCE [LARGE SCALE GENOMIC DNA]</scope>
    <source>
        <strain evidence="2">KIB-2018</strain>
        <tissue evidence="2">Leaf</tissue>
    </source>
</reference>
<name>A0AAV8T6X1_9ROSI</name>
<evidence type="ECO:0000259" key="1">
    <source>
        <dbReference type="Pfam" id="PF25019"/>
    </source>
</evidence>
<dbReference type="PANTHER" id="PTHR47186:SF30">
    <property type="entry name" value="EF-HAND DOMAIN-CONTAINING PROTEIN"/>
    <property type="match status" value="1"/>
</dbReference>
<dbReference type="Pfam" id="PF25019">
    <property type="entry name" value="LRR_R13L1-DRL21"/>
    <property type="match status" value="1"/>
</dbReference>
<proteinExistence type="predicted"/>
<keyword evidence="3" id="KW-1185">Reference proteome</keyword>
<sequence>MIEVLKDTEFNGNSLHADANVRHLTLTIENDASFPILIYDLNKLRTLIIQFVRCESSLTVVELESIFDHLTCLRTLNLRHCDIKEVPSSINRLVHLRLLDLSGNKNLEKLPENLCDCYNLQALILKWCRKLVKLPKMIEKLINLMYLDIEGSYEIKYLPKGIGNLWHLRELTVVIASVNESETFSIVEMEKFKNLRGRLEIRGLGNVRKLEEARKAQLKKKKSVTELSLSFDGDHVQEDKDELLEALEPPSDLEILSIYKFKGKTLFPSWMMKLNLLRKLVINNSKNCEELPPLGKLLCLEELCLRRMRVKRVGVKFMGIEKEKEASTSFLSFPKLKILQFWSCWEWEEWDDIDEWLMKRINNKTITIMPSLQELRFYRCPKLKTLPYHLLSPPITTRLQVLDILNCPILEQEVQKDKLSHMPYLRIGRGTF</sequence>
<evidence type="ECO:0000313" key="3">
    <source>
        <dbReference type="Proteomes" id="UP001159364"/>
    </source>
</evidence>
<dbReference type="EMBL" id="JAIWQS010000006">
    <property type="protein sequence ID" value="KAJ8762005.1"/>
    <property type="molecule type" value="Genomic_DNA"/>
</dbReference>
<feature type="domain" description="R13L1/DRL21-like LRR repeat region" evidence="1">
    <location>
        <begin position="186"/>
        <end position="308"/>
    </location>
</feature>
<dbReference type="SUPFAM" id="SSF52058">
    <property type="entry name" value="L domain-like"/>
    <property type="match status" value="1"/>
</dbReference>
<protein>
    <recommendedName>
        <fullName evidence="1">R13L1/DRL21-like LRR repeat region domain-containing protein</fullName>
    </recommendedName>
</protein>
<gene>
    <name evidence="2" type="ORF">K2173_006607</name>
</gene>
<comment type="caution">
    <text evidence="2">The sequence shown here is derived from an EMBL/GenBank/DDBJ whole genome shotgun (WGS) entry which is preliminary data.</text>
</comment>
<dbReference type="Gene3D" id="3.80.10.10">
    <property type="entry name" value="Ribonuclease Inhibitor"/>
    <property type="match status" value="1"/>
</dbReference>
<dbReference type="InterPro" id="IPR056789">
    <property type="entry name" value="LRR_R13L1-DRL21"/>
</dbReference>
<evidence type="ECO:0000313" key="2">
    <source>
        <dbReference type="EMBL" id="KAJ8762005.1"/>
    </source>
</evidence>
<dbReference type="Proteomes" id="UP001159364">
    <property type="component" value="Linkage Group LG06"/>
</dbReference>
<accession>A0AAV8T6X1</accession>
<dbReference type="PANTHER" id="PTHR47186">
    <property type="entry name" value="LEUCINE-RICH REPEAT-CONTAINING PROTEIN 57"/>
    <property type="match status" value="1"/>
</dbReference>